<reference evidence="4" key="1">
    <citation type="submission" date="2023-07" db="EMBL/GenBank/DDBJ databases">
        <title>Genomic characterization of faba bean (Vicia faba) microsymbionts in Mexican soils.</title>
        <authorList>
            <person name="Rivera Orduna F.N."/>
            <person name="Guevara-Luna J."/>
            <person name="Yan J."/>
            <person name="Arroyo-Herrera I."/>
            <person name="Li Y."/>
            <person name="Vasquez-Murrieta M.S."/>
            <person name="Wang E.T."/>
        </authorList>
    </citation>
    <scope>NUCLEOTIDE SEQUENCE [LARGE SCALE GENOMIC DNA]</scope>
    <source>
        <strain evidence="4">CH6</strain>
    </source>
</reference>
<dbReference type="EMBL" id="JAVLSH010000019">
    <property type="protein sequence ID" value="MDR9763735.1"/>
    <property type="molecule type" value="Genomic_DNA"/>
</dbReference>
<evidence type="ECO:0000313" key="4">
    <source>
        <dbReference type="Proteomes" id="UP001269402"/>
    </source>
</evidence>
<dbReference type="AlphaFoldDB" id="A0AAW8PB48"/>
<dbReference type="Proteomes" id="UP001269402">
    <property type="component" value="Unassembled WGS sequence"/>
</dbReference>
<gene>
    <name evidence="3" type="ORF">RJJ37_29590</name>
</gene>
<proteinExistence type="predicted"/>
<name>A0AAW8PB48_9HYPH</name>
<accession>A0AAW8PB48</accession>
<dbReference type="RefSeq" id="WP_310808687.1">
    <property type="nucleotide sequence ID" value="NZ_JAVLSH010000019.1"/>
</dbReference>
<organism evidence="3 4">
    <name type="scientific">Rhizobium redzepovicii</name>
    <dbReference type="NCBI Taxonomy" id="2867518"/>
    <lineage>
        <taxon>Bacteria</taxon>
        <taxon>Pseudomonadati</taxon>
        <taxon>Pseudomonadota</taxon>
        <taxon>Alphaproteobacteria</taxon>
        <taxon>Hyphomicrobiales</taxon>
        <taxon>Rhizobiaceae</taxon>
        <taxon>Rhizobium/Agrobacterium group</taxon>
        <taxon>Rhizobium</taxon>
    </lineage>
</organism>
<keyword evidence="4" id="KW-1185">Reference proteome</keyword>
<feature type="signal peptide" evidence="2">
    <location>
        <begin position="1"/>
        <end position="21"/>
    </location>
</feature>
<feature type="region of interest" description="Disordered" evidence="1">
    <location>
        <begin position="19"/>
        <end position="43"/>
    </location>
</feature>
<evidence type="ECO:0000256" key="2">
    <source>
        <dbReference type="SAM" id="SignalP"/>
    </source>
</evidence>
<feature type="chain" id="PRO_5043645225" evidence="2">
    <location>
        <begin position="22"/>
        <end position="99"/>
    </location>
</feature>
<evidence type="ECO:0000256" key="1">
    <source>
        <dbReference type="SAM" id="MobiDB-lite"/>
    </source>
</evidence>
<protein>
    <submittedName>
        <fullName evidence="3">Uncharacterized protein</fullName>
    </submittedName>
</protein>
<comment type="caution">
    <text evidence="3">The sequence shown here is derived from an EMBL/GenBank/DDBJ whole genome shotgun (WGS) entry which is preliminary data.</text>
</comment>
<sequence length="99" mass="9977">MKAKLTAALLALVAATSAAHAENDQFSPTNPRDPSPIERPLNPSIERPQDYIRVAPLPDGNFVGTGSYTAPGGTTFQGYGGSAGGGFGGGSVTFPMPGG</sequence>
<keyword evidence="2" id="KW-0732">Signal</keyword>
<evidence type="ECO:0000313" key="3">
    <source>
        <dbReference type="EMBL" id="MDR9763735.1"/>
    </source>
</evidence>